<organism evidence="1 2">
    <name type="scientific">Pisum sativum</name>
    <name type="common">Garden pea</name>
    <name type="synonym">Lathyrus oleraceus</name>
    <dbReference type="NCBI Taxonomy" id="3888"/>
    <lineage>
        <taxon>Eukaryota</taxon>
        <taxon>Viridiplantae</taxon>
        <taxon>Streptophyta</taxon>
        <taxon>Embryophyta</taxon>
        <taxon>Tracheophyta</taxon>
        <taxon>Spermatophyta</taxon>
        <taxon>Magnoliopsida</taxon>
        <taxon>eudicotyledons</taxon>
        <taxon>Gunneridae</taxon>
        <taxon>Pentapetalae</taxon>
        <taxon>rosids</taxon>
        <taxon>fabids</taxon>
        <taxon>Fabales</taxon>
        <taxon>Fabaceae</taxon>
        <taxon>Papilionoideae</taxon>
        <taxon>50 kb inversion clade</taxon>
        <taxon>NPAAA clade</taxon>
        <taxon>Hologalegina</taxon>
        <taxon>IRL clade</taxon>
        <taxon>Fabeae</taxon>
        <taxon>Lathyrus</taxon>
    </lineage>
</organism>
<keyword evidence="2" id="KW-1185">Reference proteome</keyword>
<proteinExistence type="predicted"/>
<reference evidence="1 2" key="1">
    <citation type="journal article" date="2022" name="Nat. Genet.">
        <title>Improved pea reference genome and pan-genome highlight genomic features and evolutionary characteristics.</title>
        <authorList>
            <person name="Yang T."/>
            <person name="Liu R."/>
            <person name="Luo Y."/>
            <person name="Hu S."/>
            <person name="Wang D."/>
            <person name="Wang C."/>
            <person name="Pandey M.K."/>
            <person name="Ge S."/>
            <person name="Xu Q."/>
            <person name="Li N."/>
            <person name="Li G."/>
            <person name="Huang Y."/>
            <person name="Saxena R.K."/>
            <person name="Ji Y."/>
            <person name="Li M."/>
            <person name="Yan X."/>
            <person name="He Y."/>
            <person name="Liu Y."/>
            <person name="Wang X."/>
            <person name="Xiang C."/>
            <person name="Varshney R.K."/>
            <person name="Ding H."/>
            <person name="Gao S."/>
            <person name="Zong X."/>
        </authorList>
    </citation>
    <scope>NUCLEOTIDE SEQUENCE [LARGE SCALE GENOMIC DNA]</scope>
    <source>
        <strain evidence="1 2">cv. Zhongwan 6</strain>
    </source>
</reference>
<evidence type="ECO:0000313" key="2">
    <source>
        <dbReference type="Proteomes" id="UP001058974"/>
    </source>
</evidence>
<protein>
    <submittedName>
        <fullName evidence="1">Uncharacterized protein</fullName>
    </submittedName>
</protein>
<dbReference type="Proteomes" id="UP001058974">
    <property type="component" value="Chromosome 5"/>
</dbReference>
<dbReference type="Gramene" id="Psat05G0317800-T1">
    <property type="protein sequence ID" value="KAI5406807.1"/>
    <property type="gene ID" value="KIW84_053178"/>
</dbReference>
<evidence type="ECO:0000313" key="1">
    <source>
        <dbReference type="EMBL" id="KAI5406807.1"/>
    </source>
</evidence>
<sequence length="171" mass="19444">MWTLHDNAKDLITKCWSDTIISCLMCLLSRKLQLLKCSLKTRNRDIFENIHVMVRNSTDKVSAIQDQIALDGSSPHLRAHKLLAQQDQRDDAIPHLVDSNMNSLITRIHSTDDTRIVVFNLNKDSVPDLMALDVYFTKPIGPLLRMMFAMRFSNSSKVVGSFPSIIPTQSF</sequence>
<gene>
    <name evidence="1" type="ORF">KIW84_053178</name>
</gene>
<comment type="caution">
    <text evidence="1">The sequence shown here is derived from an EMBL/GenBank/DDBJ whole genome shotgun (WGS) entry which is preliminary data.</text>
</comment>
<accession>A0A9D5AD04</accession>
<name>A0A9D5AD04_PEA</name>
<dbReference type="AlphaFoldDB" id="A0A9D5AD04"/>
<dbReference type="EMBL" id="JAMSHJ010000005">
    <property type="protein sequence ID" value="KAI5406807.1"/>
    <property type="molecule type" value="Genomic_DNA"/>
</dbReference>